<dbReference type="PANTHER" id="PTHR45586">
    <property type="entry name" value="TPR REPEAT-CONTAINING PROTEIN PA4667"/>
    <property type="match status" value="1"/>
</dbReference>
<evidence type="ECO:0000256" key="3">
    <source>
        <dbReference type="PROSITE-ProRule" id="PRU00339"/>
    </source>
</evidence>
<evidence type="ECO:0000256" key="2">
    <source>
        <dbReference type="ARBA" id="ARBA00022803"/>
    </source>
</evidence>
<dbReference type="Proteomes" id="UP000318294">
    <property type="component" value="Unassembled WGS sequence"/>
</dbReference>
<keyword evidence="5" id="KW-0378">Hydrolase</keyword>
<dbReference type="Pfam" id="PF13431">
    <property type="entry name" value="TPR_17"/>
    <property type="match status" value="1"/>
</dbReference>
<dbReference type="SUPFAM" id="SSF48452">
    <property type="entry name" value="TPR-like"/>
    <property type="match status" value="2"/>
</dbReference>
<feature type="repeat" description="TPR" evidence="3">
    <location>
        <begin position="157"/>
        <end position="190"/>
    </location>
</feature>
<dbReference type="InterPro" id="IPR011990">
    <property type="entry name" value="TPR-like_helical_dom_sf"/>
</dbReference>
<proteinExistence type="predicted"/>
<evidence type="ECO:0000313" key="6">
    <source>
        <dbReference type="Proteomes" id="UP000318294"/>
    </source>
</evidence>
<keyword evidence="1" id="KW-0677">Repeat</keyword>
<dbReference type="GO" id="GO:0008233">
    <property type="term" value="F:peptidase activity"/>
    <property type="evidence" value="ECO:0007669"/>
    <property type="project" value="UniProtKB-KW"/>
</dbReference>
<feature type="region of interest" description="Disordered" evidence="4">
    <location>
        <begin position="1"/>
        <end position="22"/>
    </location>
</feature>
<sequence length="680" mass="76136">MKHRGQPAADSKGMRKQSTLNDPLQQGLRALAEQRWSDARRWLTVSTQRSPRHPLPYIGLGLVASEQGDFARAHTYAQKAMPLLSARGSAPAWARASQLWRKLGDAAQAHACAERALQCDPQNALGHLAAAELALAHNDPARTLDHLQHVPESERDAAWQFALAVAYIYLKRWSDALAPLQKCLQVDPRHANARNNLALVYKRLGQVERARTEWEALIRDVPDHLEANINLAALLMDGDQDELQRSARLLQRFEGAASLPSVYWHVVAQIQHRQKKWEQAHTSYRRALDLDPESADIRINWAIWHYDTGDLDTAQRLLLEAAQRAPEDQHAFLWLGSVSAELGDIDRFLTLLLELLQKPKVHPQTLFNAAFVLLGSANWREGFQLYQQRPSRVDVTAAPNCLAYATRLPDQMYGDTILVTQDQGIGDEWFFLRFVPQLAQRGAHLHYATTSKIAPLMQRIGWFEKVWTDWPPPTLFDAAINIGDLPFLLQAQGPEDPVPIEALPRHRDAAHLILAAFGPPPYVGVTWHGGTSLLRSAEFQRVRTLNKIIPIEALARWIPEGATVVSLQRNPLPGEIERLAAAVGRRVLDAACFNDDLEAMLGLLAQLDHYYAVSNANVHLAASLGLPCTVFVPNPPEWRWMLAGDRSPWFPNARIVRCGPRGAWPAPAEFDDRSNPAPPS</sequence>
<dbReference type="EMBL" id="VJON01000002">
    <property type="protein sequence ID" value="TSE36210.1"/>
    <property type="molecule type" value="Genomic_DNA"/>
</dbReference>
<keyword evidence="2 3" id="KW-0802">TPR repeat</keyword>
<organism evidence="5 6">
    <name type="scientific">Tepidimonas charontis</name>
    <dbReference type="NCBI Taxonomy" id="2267262"/>
    <lineage>
        <taxon>Bacteria</taxon>
        <taxon>Pseudomonadati</taxon>
        <taxon>Pseudomonadota</taxon>
        <taxon>Betaproteobacteria</taxon>
        <taxon>Burkholderiales</taxon>
        <taxon>Tepidimonas</taxon>
    </lineage>
</organism>
<reference evidence="5 6" key="1">
    <citation type="submission" date="2019-07" db="EMBL/GenBank/DDBJ databases">
        <title>Tepidimonas charontis SPSP-6 draft genome.</title>
        <authorList>
            <person name="Da Costa M.S."/>
            <person name="Froufe H.J.C."/>
            <person name="Egas C."/>
            <person name="Albuquerque L."/>
        </authorList>
    </citation>
    <scope>NUCLEOTIDE SEQUENCE [LARGE SCALE GENOMIC DNA]</scope>
    <source>
        <strain evidence="5 6">SPSP-6</strain>
    </source>
</reference>
<keyword evidence="6" id="KW-1185">Reference proteome</keyword>
<dbReference type="PROSITE" id="PS50005">
    <property type="entry name" value="TPR"/>
    <property type="match status" value="3"/>
</dbReference>
<dbReference type="InterPro" id="IPR019734">
    <property type="entry name" value="TPR_rpt"/>
</dbReference>
<name>A0A554XK55_9BURK</name>
<evidence type="ECO:0000256" key="1">
    <source>
        <dbReference type="ARBA" id="ARBA00022737"/>
    </source>
</evidence>
<comment type="caution">
    <text evidence="5">The sequence shown here is derived from an EMBL/GenBank/DDBJ whole genome shotgun (WGS) entry which is preliminary data.</text>
</comment>
<dbReference type="Pfam" id="PF14559">
    <property type="entry name" value="TPR_19"/>
    <property type="match status" value="1"/>
</dbReference>
<dbReference type="AlphaFoldDB" id="A0A554XK55"/>
<gene>
    <name evidence="5" type="primary">bepA_1</name>
    <name evidence="5" type="ORF">Tchar_00261</name>
</gene>
<evidence type="ECO:0000256" key="4">
    <source>
        <dbReference type="SAM" id="MobiDB-lite"/>
    </source>
</evidence>
<dbReference type="PANTHER" id="PTHR45586:SF1">
    <property type="entry name" value="LIPOPOLYSACCHARIDE ASSEMBLY PROTEIN B"/>
    <property type="match status" value="1"/>
</dbReference>
<dbReference type="SUPFAM" id="SSF53756">
    <property type="entry name" value="UDP-Glycosyltransferase/glycogen phosphorylase"/>
    <property type="match status" value="1"/>
</dbReference>
<accession>A0A554XK55</accession>
<dbReference type="Gene3D" id="3.40.50.2000">
    <property type="entry name" value="Glycogen Phosphorylase B"/>
    <property type="match status" value="1"/>
</dbReference>
<dbReference type="Gene3D" id="1.25.40.10">
    <property type="entry name" value="Tetratricopeptide repeat domain"/>
    <property type="match status" value="2"/>
</dbReference>
<keyword evidence="5" id="KW-0645">Protease</keyword>
<feature type="repeat" description="TPR" evidence="3">
    <location>
        <begin position="90"/>
        <end position="123"/>
    </location>
</feature>
<protein>
    <submittedName>
        <fullName evidence="5">Beta-barrel assembly-enhancing protease</fullName>
        <ecNumber evidence="5">3.4.-.-</ecNumber>
    </submittedName>
</protein>
<evidence type="ECO:0000313" key="5">
    <source>
        <dbReference type="EMBL" id="TSE36210.1"/>
    </source>
</evidence>
<dbReference type="SMART" id="SM00028">
    <property type="entry name" value="TPR"/>
    <property type="match status" value="6"/>
</dbReference>
<dbReference type="GO" id="GO:0006508">
    <property type="term" value="P:proteolysis"/>
    <property type="evidence" value="ECO:0007669"/>
    <property type="project" value="UniProtKB-KW"/>
</dbReference>
<dbReference type="EC" id="3.4.-.-" evidence="5"/>
<dbReference type="InterPro" id="IPR051012">
    <property type="entry name" value="CellSynth/LPSAsmb/PSIAsmb"/>
</dbReference>
<feature type="repeat" description="TPR" evidence="3">
    <location>
        <begin position="261"/>
        <end position="294"/>
    </location>
</feature>